<dbReference type="Pfam" id="PF00593">
    <property type="entry name" value="TonB_dep_Rec_b-barrel"/>
    <property type="match status" value="1"/>
</dbReference>
<keyword evidence="2 10" id="KW-0813">Transport</keyword>
<dbReference type="InterPro" id="IPR012910">
    <property type="entry name" value="Plug_dom"/>
</dbReference>
<evidence type="ECO:0000256" key="1">
    <source>
        <dbReference type="ARBA" id="ARBA00004571"/>
    </source>
</evidence>
<keyword evidence="8 15" id="KW-0675">Receptor</keyword>
<dbReference type="Gene3D" id="2.60.40.1120">
    <property type="entry name" value="Carboxypeptidase-like, regulatory domain"/>
    <property type="match status" value="1"/>
</dbReference>
<evidence type="ECO:0000256" key="6">
    <source>
        <dbReference type="ARBA" id="ARBA00023077"/>
    </source>
</evidence>
<feature type="domain" description="TonB-dependent receptor plug" evidence="14">
    <location>
        <begin position="144"/>
        <end position="222"/>
    </location>
</feature>
<dbReference type="EMBL" id="BAABJX010000058">
    <property type="protein sequence ID" value="GAA4847924.1"/>
    <property type="molecule type" value="Genomic_DNA"/>
</dbReference>
<dbReference type="InterPro" id="IPR008969">
    <property type="entry name" value="CarboxyPept-like_regulatory"/>
</dbReference>
<dbReference type="InterPro" id="IPR039426">
    <property type="entry name" value="TonB-dep_rcpt-like"/>
</dbReference>
<keyword evidence="6 11" id="KW-0798">TonB box</keyword>
<feature type="domain" description="TonB-dependent receptor-like beta-barrel" evidence="13">
    <location>
        <begin position="282"/>
        <end position="757"/>
    </location>
</feature>
<keyword evidence="7 10" id="KW-0472">Membrane</keyword>
<dbReference type="InterPro" id="IPR000531">
    <property type="entry name" value="Beta-barrel_TonB"/>
</dbReference>
<evidence type="ECO:0000256" key="9">
    <source>
        <dbReference type="ARBA" id="ARBA00023237"/>
    </source>
</evidence>
<evidence type="ECO:0000256" key="12">
    <source>
        <dbReference type="SAM" id="SignalP"/>
    </source>
</evidence>
<comment type="caution">
    <text evidence="15">The sequence shown here is derived from an EMBL/GenBank/DDBJ whole genome shotgun (WGS) entry which is preliminary data.</text>
</comment>
<dbReference type="Gene3D" id="2.40.170.20">
    <property type="entry name" value="TonB-dependent receptor, beta-barrel domain"/>
    <property type="match status" value="1"/>
</dbReference>
<keyword evidence="9 10" id="KW-0998">Cell outer membrane</keyword>
<organism evidence="15 16">
    <name type="scientific">Algivirga pacifica</name>
    <dbReference type="NCBI Taxonomy" id="1162670"/>
    <lineage>
        <taxon>Bacteria</taxon>
        <taxon>Pseudomonadati</taxon>
        <taxon>Bacteroidota</taxon>
        <taxon>Cytophagia</taxon>
        <taxon>Cytophagales</taxon>
        <taxon>Flammeovirgaceae</taxon>
        <taxon>Algivirga</taxon>
    </lineage>
</organism>
<feature type="signal peptide" evidence="12">
    <location>
        <begin position="1"/>
        <end position="22"/>
    </location>
</feature>
<keyword evidence="3 10" id="KW-1134">Transmembrane beta strand</keyword>
<dbReference type="SUPFAM" id="SSF49464">
    <property type="entry name" value="Carboxypeptidase regulatory domain-like"/>
    <property type="match status" value="1"/>
</dbReference>
<gene>
    <name evidence="15" type="ORF">GCM10023331_35790</name>
</gene>
<dbReference type="SUPFAM" id="SSF56935">
    <property type="entry name" value="Porins"/>
    <property type="match status" value="1"/>
</dbReference>
<evidence type="ECO:0000256" key="2">
    <source>
        <dbReference type="ARBA" id="ARBA00022448"/>
    </source>
</evidence>
<evidence type="ECO:0000259" key="14">
    <source>
        <dbReference type="Pfam" id="PF07715"/>
    </source>
</evidence>
<dbReference type="Gene3D" id="2.170.130.10">
    <property type="entry name" value="TonB-dependent receptor, plug domain"/>
    <property type="match status" value="1"/>
</dbReference>
<keyword evidence="5 12" id="KW-0732">Signal</keyword>
<evidence type="ECO:0000256" key="3">
    <source>
        <dbReference type="ARBA" id="ARBA00022452"/>
    </source>
</evidence>
<dbReference type="PANTHER" id="PTHR30069">
    <property type="entry name" value="TONB-DEPENDENT OUTER MEMBRANE RECEPTOR"/>
    <property type="match status" value="1"/>
</dbReference>
<evidence type="ECO:0000256" key="10">
    <source>
        <dbReference type="PROSITE-ProRule" id="PRU01360"/>
    </source>
</evidence>
<dbReference type="Pfam" id="PF13715">
    <property type="entry name" value="CarbopepD_reg_2"/>
    <property type="match status" value="1"/>
</dbReference>
<evidence type="ECO:0000256" key="8">
    <source>
        <dbReference type="ARBA" id="ARBA00023170"/>
    </source>
</evidence>
<evidence type="ECO:0000313" key="15">
    <source>
        <dbReference type="EMBL" id="GAA4847924.1"/>
    </source>
</evidence>
<reference evidence="16" key="1">
    <citation type="journal article" date="2019" name="Int. J. Syst. Evol. Microbiol.">
        <title>The Global Catalogue of Microorganisms (GCM) 10K type strain sequencing project: providing services to taxonomists for standard genome sequencing and annotation.</title>
        <authorList>
            <consortium name="The Broad Institute Genomics Platform"/>
            <consortium name="The Broad Institute Genome Sequencing Center for Infectious Disease"/>
            <person name="Wu L."/>
            <person name="Ma J."/>
        </authorList>
    </citation>
    <scope>NUCLEOTIDE SEQUENCE [LARGE SCALE GENOMIC DNA]</scope>
    <source>
        <strain evidence="16">JCM 18326</strain>
    </source>
</reference>
<comment type="subcellular location">
    <subcellularLocation>
        <location evidence="1 10">Cell outer membrane</location>
        <topology evidence="1 10">Multi-pass membrane protein</topology>
    </subcellularLocation>
</comment>
<protein>
    <submittedName>
        <fullName evidence="15">TonB-dependent receptor</fullName>
    </submittedName>
</protein>
<evidence type="ECO:0000313" key="16">
    <source>
        <dbReference type="Proteomes" id="UP001500298"/>
    </source>
</evidence>
<comment type="similarity">
    <text evidence="10 11">Belongs to the TonB-dependent receptor family.</text>
</comment>
<evidence type="ECO:0000256" key="11">
    <source>
        <dbReference type="RuleBase" id="RU003357"/>
    </source>
</evidence>
<evidence type="ECO:0000256" key="5">
    <source>
        <dbReference type="ARBA" id="ARBA00022729"/>
    </source>
</evidence>
<dbReference type="RefSeq" id="WP_345374315.1">
    <property type="nucleotide sequence ID" value="NZ_BAABJX010000058.1"/>
</dbReference>
<name>A0ABP9DJB1_9BACT</name>
<accession>A0ABP9DJB1</accession>
<dbReference type="Proteomes" id="UP001500298">
    <property type="component" value="Unassembled WGS sequence"/>
</dbReference>
<evidence type="ECO:0000256" key="4">
    <source>
        <dbReference type="ARBA" id="ARBA00022692"/>
    </source>
</evidence>
<keyword evidence="4 10" id="KW-0812">Transmembrane</keyword>
<sequence length="801" mass="91308">MMKQLQVCLTFFLLLVGTQSYAQNNYTISGYVKEKGSGELLPGVTIYDANLQLGTTTNTYGFYSLTLPAGSRQLVYTFVGYERVVKTIDLKDNITLDLDFLPSTVELETVEVNATAQERVSESVEMSKMILPVSQIQDLPAFLGEKDVIKTLQLMPGVQSGREGSSDLHVRGGGGDQNLLILDDAVVYNANHLFGFFSVFNGEALKSVEVYKGGFPARYGGRLSSVIDMNMKEGNKEEFHGSASVGLISSSATVEGPLKKGKSSFLVSGRRTYVDILTRPFMDDDFNAGYYFYDLNTKVNYDFGPKNKVYVSGYFGRDRFYSSEDYRDDEFKAGLEWGNATGTVRWNHLFNQKLFANATLIASNYKFGLFQDERYQEYHPDGREEVHLKMRYNSNITDYSFKYDLDYMPTAKHQLKMGVILTNHRFSPSAFVFKGPETDIDERQLISTLEGGVYIEDIYKPTARLTLNPGFRLSTFYHEGRTYVQPEPRFNVSYVVSKDLAIKASYAMMNQYVHRLSNTGIGLPTDLWVSSTKNVLPQTSQQVAAGLAKDIDKYGLTLTVEGYYKRSINAISYKEGASFLFLENLFEGENNEVDWENNITRGNDTSYGVEVMLQRKVGRLSGWVGYTLSWSERQFDELNLGKSFYAPWDQRHDLSIAGSYKISDRVSVGATWVYGSGTPLTMAVAKTPSDVHSPELDAHAPKDPLGQTYYSYQPTRDYYGTLSNFRRPAYHRMDIAFRFHKQKKYFQRTWEVGAYNVYNRQNMFFYTTDYEYDYRNDQEYAYLQQVSLFPVIPYVSYKVTF</sequence>
<dbReference type="InterPro" id="IPR036942">
    <property type="entry name" value="Beta-barrel_TonB_sf"/>
</dbReference>
<dbReference type="InterPro" id="IPR037066">
    <property type="entry name" value="Plug_dom_sf"/>
</dbReference>
<dbReference type="PROSITE" id="PS52016">
    <property type="entry name" value="TONB_DEPENDENT_REC_3"/>
    <property type="match status" value="1"/>
</dbReference>
<evidence type="ECO:0000259" key="13">
    <source>
        <dbReference type="Pfam" id="PF00593"/>
    </source>
</evidence>
<evidence type="ECO:0000256" key="7">
    <source>
        <dbReference type="ARBA" id="ARBA00023136"/>
    </source>
</evidence>
<dbReference type="PANTHER" id="PTHR30069:SF29">
    <property type="entry name" value="HEMOGLOBIN AND HEMOGLOBIN-HAPTOGLOBIN-BINDING PROTEIN 1-RELATED"/>
    <property type="match status" value="1"/>
</dbReference>
<keyword evidence="16" id="KW-1185">Reference proteome</keyword>
<feature type="chain" id="PRO_5045432436" evidence="12">
    <location>
        <begin position="23"/>
        <end position="801"/>
    </location>
</feature>
<proteinExistence type="inferred from homology"/>
<dbReference type="Pfam" id="PF07715">
    <property type="entry name" value="Plug"/>
    <property type="match status" value="1"/>
</dbReference>